<name>A0A542ZMK7_9MICO</name>
<evidence type="ECO:0000259" key="5">
    <source>
        <dbReference type="PROSITE" id="PS50972"/>
    </source>
</evidence>
<comment type="function">
    <text evidence="3">Has very low affinity for the DHPS substrate 6-hydroxymethyl-7,8-dihydropterin-pyrophosphate, but can bind the inhibitor dapsone. Seems to lack dihydropteroate synthase activity, and does probably not function in folate metabolism.</text>
</comment>
<dbReference type="GO" id="GO:0046654">
    <property type="term" value="P:tetrahydrofolate biosynthetic process"/>
    <property type="evidence" value="ECO:0007669"/>
    <property type="project" value="UniProtKB-UniPathway"/>
</dbReference>
<dbReference type="Gene3D" id="3.20.20.20">
    <property type="entry name" value="Dihydropteroate synthase-like"/>
    <property type="match status" value="1"/>
</dbReference>
<evidence type="ECO:0000256" key="3">
    <source>
        <dbReference type="ARBA" id="ARBA00058850"/>
    </source>
</evidence>
<dbReference type="InterPro" id="IPR006390">
    <property type="entry name" value="DHP_synth_dom"/>
</dbReference>
<keyword evidence="7" id="KW-1185">Reference proteome</keyword>
<dbReference type="SUPFAM" id="SSF51717">
    <property type="entry name" value="Dihydropteroate synthetase-like"/>
    <property type="match status" value="1"/>
</dbReference>
<keyword evidence="4" id="KW-0479">Metal-binding</keyword>
<evidence type="ECO:0000256" key="1">
    <source>
        <dbReference type="ARBA" id="ARBA00009503"/>
    </source>
</evidence>
<dbReference type="InterPro" id="IPR011005">
    <property type="entry name" value="Dihydropteroate_synth-like_sf"/>
</dbReference>
<comment type="function">
    <text evidence="4">Catalyzes the condensation of para-aminobenzoate (pABA) with 6-hydroxymethyl-7,8-dihydropterin diphosphate (DHPt-PP) to form 7,8-dihydropteroate (H2Pte), the immediate precursor of folate derivatives.</text>
</comment>
<dbReference type="GO" id="GO:0046872">
    <property type="term" value="F:metal ion binding"/>
    <property type="evidence" value="ECO:0007669"/>
    <property type="project" value="UniProtKB-KW"/>
</dbReference>
<dbReference type="EMBL" id="VFOQ01000001">
    <property type="protein sequence ID" value="TQL61509.1"/>
    <property type="molecule type" value="Genomic_DNA"/>
</dbReference>
<dbReference type="PANTHER" id="PTHR20941">
    <property type="entry name" value="FOLATE SYNTHESIS PROTEINS"/>
    <property type="match status" value="1"/>
</dbReference>
<dbReference type="PANTHER" id="PTHR20941:SF8">
    <property type="entry name" value="INACTIVE DIHYDROPTEROATE SYNTHASE 2"/>
    <property type="match status" value="1"/>
</dbReference>
<dbReference type="GO" id="GO:0005829">
    <property type="term" value="C:cytosol"/>
    <property type="evidence" value="ECO:0007669"/>
    <property type="project" value="TreeGrafter"/>
</dbReference>
<organism evidence="6 7">
    <name type="scientific">Oryzihumus leptocrescens</name>
    <dbReference type="NCBI Taxonomy" id="297536"/>
    <lineage>
        <taxon>Bacteria</taxon>
        <taxon>Bacillati</taxon>
        <taxon>Actinomycetota</taxon>
        <taxon>Actinomycetes</taxon>
        <taxon>Micrococcales</taxon>
        <taxon>Intrasporangiaceae</taxon>
        <taxon>Oryzihumus</taxon>
    </lineage>
</organism>
<feature type="domain" description="Pterin-binding" evidence="5">
    <location>
        <begin position="23"/>
        <end position="278"/>
    </location>
</feature>
<comment type="similarity">
    <text evidence="1 4">Belongs to the DHPS family.</text>
</comment>
<keyword evidence="4" id="KW-0289">Folate biosynthesis</keyword>
<evidence type="ECO:0000256" key="4">
    <source>
        <dbReference type="RuleBase" id="RU361205"/>
    </source>
</evidence>
<dbReference type="RefSeq" id="WP_141789280.1">
    <property type="nucleotide sequence ID" value="NZ_BAAAKX010000001.1"/>
</dbReference>
<reference evidence="6 7" key="1">
    <citation type="submission" date="2019-06" db="EMBL/GenBank/DDBJ databases">
        <title>Sequencing the genomes of 1000 actinobacteria strains.</title>
        <authorList>
            <person name="Klenk H.-P."/>
        </authorList>
    </citation>
    <scope>NUCLEOTIDE SEQUENCE [LARGE SCALE GENOMIC DNA]</scope>
    <source>
        <strain evidence="6 7">DSM 18082</strain>
    </source>
</reference>
<evidence type="ECO:0000256" key="2">
    <source>
        <dbReference type="ARBA" id="ARBA00011738"/>
    </source>
</evidence>
<dbReference type="GO" id="GO:0004156">
    <property type="term" value="F:dihydropteroate synthase activity"/>
    <property type="evidence" value="ECO:0007669"/>
    <property type="project" value="UniProtKB-EC"/>
</dbReference>
<keyword evidence="4" id="KW-0808">Transferase</keyword>
<dbReference type="InterPro" id="IPR045031">
    <property type="entry name" value="DHP_synth-like"/>
</dbReference>
<dbReference type="Proteomes" id="UP000319514">
    <property type="component" value="Unassembled WGS sequence"/>
</dbReference>
<comment type="pathway">
    <text evidence="4">Cofactor biosynthesis; tetrahydrofolate biosynthesis; 7,8-dihydrofolate from 2-amino-4-hydroxy-6-hydroxymethyl-7,8-dihydropteridine diphosphate and 4-aminobenzoate: step 1/2.</text>
</comment>
<protein>
    <recommendedName>
        <fullName evidence="4">Dihydropteroate synthase</fullName>
        <shortName evidence="4">DHPS</shortName>
        <ecNumber evidence="4">2.5.1.15</ecNumber>
    </recommendedName>
    <alternativeName>
        <fullName evidence="4">Dihydropteroate pyrophosphorylase</fullName>
    </alternativeName>
</protein>
<dbReference type="PROSITE" id="PS00792">
    <property type="entry name" value="DHPS_1"/>
    <property type="match status" value="1"/>
</dbReference>
<dbReference type="UniPathway" id="UPA00077">
    <property type="reaction ID" value="UER00156"/>
</dbReference>
<dbReference type="OrthoDB" id="9811744at2"/>
<accession>A0A542ZMK7</accession>
<gene>
    <name evidence="6" type="ORF">FB474_2920</name>
</gene>
<dbReference type="Pfam" id="PF00809">
    <property type="entry name" value="Pterin_bind"/>
    <property type="match status" value="1"/>
</dbReference>
<comment type="caution">
    <text evidence="6">The sequence shown here is derived from an EMBL/GenBank/DDBJ whole genome shotgun (WGS) entry which is preliminary data.</text>
</comment>
<comment type="cofactor">
    <cofactor evidence="4">
        <name>Mg(2+)</name>
        <dbReference type="ChEBI" id="CHEBI:18420"/>
    </cofactor>
</comment>
<comment type="subunit">
    <text evidence="2">Homodimer.</text>
</comment>
<dbReference type="PROSITE" id="PS50972">
    <property type="entry name" value="PTERIN_BINDING"/>
    <property type="match status" value="1"/>
</dbReference>
<dbReference type="EC" id="2.5.1.15" evidence="4"/>
<evidence type="ECO:0000313" key="7">
    <source>
        <dbReference type="Proteomes" id="UP000319514"/>
    </source>
</evidence>
<evidence type="ECO:0000313" key="6">
    <source>
        <dbReference type="EMBL" id="TQL61509.1"/>
    </source>
</evidence>
<sequence length="296" mass="31503">MPHHVPPGRDLRLRGRVFAPGETGLMAIINRTPDSFYDQGMFLDDDVALDAVDRAVHDGADAVDLGGVRAGPGPEVSAAEEERRVVPFLRAVRERYPDLIISVDTWRASVADASCAAGADIVNDAWAGHDPELTSVAAQWGAAYICAHTGGHPPRTDPHRVRYTDVLGQAVADLLDQAERAVQAGVREDGLLIDAAQDFGKNSYHSLRLTGGVATLVETGWPVLLAVSNKKFIAETLGLDGKKSDRVTGTLTTTAVAAWEGVRLVRAHDVAATRQVLDMVAGLRSGVPALARRALA</sequence>
<proteinExistence type="inferred from homology"/>
<dbReference type="AlphaFoldDB" id="A0A542ZMK7"/>
<dbReference type="GO" id="GO:0046656">
    <property type="term" value="P:folic acid biosynthetic process"/>
    <property type="evidence" value="ECO:0007669"/>
    <property type="project" value="UniProtKB-KW"/>
</dbReference>
<dbReference type="NCBIfam" id="TIGR01496">
    <property type="entry name" value="DHPS"/>
    <property type="match status" value="1"/>
</dbReference>
<keyword evidence="4" id="KW-0460">Magnesium</keyword>
<dbReference type="FunFam" id="3.20.20.20:FF:000008">
    <property type="entry name" value="Dihydropteroate synthase"/>
    <property type="match status" value="1"/>
</dbReference>
<dbReference type="InterPro" id="IPR000489">
    <property type="entry name" value="Pterin-binding_dom"/>
</dbReference>